<dbReference type="Proteomes" id="UP001331761">
    <property type="component" value="Unassembled WGS sequence"/>
</dbReference>
<organism evidence="2 3">
    <name type="scientific">Trichostrongylus colubriformis</name>
    <name type="common">Black scour worm</name>
    <dbReference type="NCBI Taxonomy" id="6319"/>
    <lineage>
        <taxon>Eukaryota</taxon>
        <taxon>Metazoa</taxon>
        <taxon>Ecdysozoa</taxon>
        <taxon>Nematoda</taxon>
        <taxon>Chromadorea</taxon>
        <taxon>Rhabditida</taxon>
        <taxon>Rhabditina</taxon>
        <taxon>Rhabditomorpha</taxon>
        <taxon>Strongyloidea</taxon>
        <taxon>Trichostrongylidae</taxon>
        <taxon>Trichostrongylus</taxon>
    </lineage>
</organism>
<keyword evidence="3" id="KW-1185">Reference proteome</keyword>
<feature type="compositionally biased region" description="Acidic residues" evidence="1">
    <location>
        <begin position="463"/>
        <end position="476"/>
    </location>
</feature>
<evidence type="ECO:0000313" key="2">
    <source>
        <dbReference type="EMBL" id="KAK5979675.1"/>
    </source>
</evidence>
<dbReference type="EMBL" id="WIXE01008119">
    <property type="protein sequence ID" value="KAK5979675.1"/>
    <property type="molecule type" value="Genomic_DNA"/>
</dbReference>
<reference evidence="2 3" key="1">
    <citation type="submission" date="2019-10" db="EMBL/GenBank/DDBJ databases">
        <title>Assembly and Annotation for the nematode Trichostrongylus colubriformis.</title>
        <authorList>
            <person name="Martin J."/>
        </authorList>
    </citation>
    <scope>NUCLEOTIDE SEQUENCE [LARGE SCALE GENOMIC DNA]</scope>
    <source>
        <strain evidence="2">G859</strain>
        <tissue evidence="2">Whole worm</tissue>
    </source>
</reference>
<evidence type="ECO:0000313" key="3">
    <source>
        <dbReference type="Proteomes" id="UP001331761"/>
    </source>
</evidence>
<protein>
    <submittedName>
        <fullName evidence="2">Uncharacterized protein</fullName>
    </submittedName>
</protein>
<evidence type="ECO:0000256" key="1">
    <source>
        <dbReference type="SAM" id="MobiDB-lite"/>
    </source>
</evidence>
<comment type="caution">
    <text evidence="2">The sequence shown here is derived from an EMBL/GenBank/DDBJ whole genome shotgun (WGS) entry which is preliminary data.</text>
</comment>
<feature type="compositionally biased region" description="Basic and acidic residues" evidence="1">
    <location>
        <begin position="485"/>
        <end position="500"/>
    </location>
</feature>
<proteinExistence type="predicted"/>
<sequence>MGASLATPIEGIGVALNSMVDRRQLATRYAIQVEVAINIDNKLIVNHVVLSHPFLIAITNDQTEPLLYSIFWSRMLATERNDASEVFSETSKVPWAVLRQAIQNYVRAQIVQSRSLHYYEICYVQCMILLPRVIRCKEIEELHSLELELYGNVKGSSTISRCREIRDRLLTEQVLPTTLIERREFMVDKCFSCLDMSTELQHTVWSWLFKATEMLQDVGHKLCPSPLLGEKKGSKTKKQMAASEDYQTMLSLFNKGIITFASTLCAQRVFRDITATMGEEAILIRMCDENCGFFSFVFGYDDSSTMLRMGSLSAEHVKDFKQGLPEVLMDEQFPTKFDHLIKIDAGDPDDYAITVSLLRKRSVFHSYETMRLDTSIQVHDNESVRINPLTGDKVLRISPPVNEIAQPLHPTPRASFTSHPSVSTALLSLLQQQITLPTTAFTSGLPGRFDIGTLLRTIKLPETAEESESEGEEEGDGSTKNSSVNRDETVKEEKSSDETL</sequence>
<gene>
    <name evidence="2" type="ORF">GCK32_003152</name>
</gene>
<accession>A0AAN8FYH4</accession>
<dbReference type="AlphaFoldDB" id="A0AAN8FYH4"/>
<name>A0AAN8FYH4_TRICO</name>
<feature type="region of interest" description="Disordered" evidence="1">
    <location>
        <begin position="461"/>
        <end position="500"/>
    </location>
</feature>